<feature type="compositionally biased region" description="Basic and acidic residues" evidence="1">
    <location>
        <begin position="213"/>
        <end position="226"/>
    </location>
</feature>
<evidence type="ECO:0000256" key="1">
    <source>
        <dbReference type="SAM" id="MobiDB-lite"/>
    </source>
</evidence>
<feature type="compositionally biased region" description="Polar residues" evidence="1">
    <location>
        <begin position="550"/>
        <end position="565"/>
    </location>
</feature>
<protein>
    <submittedName>
        <fullName evidence="2">Uncharacterized protein</fullName>
    </submittedName>
</protein>
<dbReference type="InterPro" id="IPR023213">
    <property type="entry name" value="CAT-like_dom_sf"/>
</dbReference>
<feature type="region of interest" description="Disordered" evidence="1">
    <location>
        <begin position="512"/>
        <end position="602"/>
    </location>
</feature>
<gene>
    <name evidence="2" type="ORF">CDV31_001464</name>
</gene>
<dbReference type="EMBL" id="NIZV01000011">
    <property type="protein sequence ID" value="RSM19577.1"/>
    <property type="molecule type" value="Genomic_DNA"/>
</dbReference>
<feature type="region of interest" description="Disordered" evidence="1">
    <location>
        <begin position="438"/>
        <end position="466"/>
    </location>
</feature>
<feature type="compositionally biased region" description="Pro residues" evidence="1">
    <location>
        <begin position="535"/>
        <end position="548"/>
    </location>
</feature>
<dbReference type="Gene3D" id="3.30.559.10">
    <property type="entry name" value="Chloramphenicol acetyltransferase-like domain"/>
    <property type="match status" value="2"/>
</dbReference>
<dbReference type="Proteomes" id="UP000288429">
    <property type="component" value="Unassembled WGS sequence"/>
</dbReference>
<feature type="region of interest" description="Disordered" evidence="1">
    <location>
        <begin position="177"/>
        <end position="245"/>
    </location>
</feature>
<feature type="compositionally biased region" description="Low complexity" evidence="1">
    <location>
        <begin position="227"/>
        <end position="244"/>
    </location>
</feature>
<comment type="caution">
    <text evidence="2">The sequence shown here is derived from an EMBL/GenBank/DDBJ whole genome shotgun (WGS) entry which is preliminary data.</text>
</comment>
<feature type="region of interest" description="Disordered" evidence="1">
    <location>
        <begin position="1"/>
        <end position="21"/>
    </location>
</feature>
<feature type="compositionally biased region" description="Pro residues" evidence="1">
    <location>
        <begin position="184"/>
        <end position="194"/>
    </location>
</feature>
<reference evidence="2 3" key="1">
    <citation type="submission" date="2017-06" db="EMBL/GenBank/DDBJ databases">
        <title>Cmopartive genomic analysis of Ambrosia Fusariam Clade fungi.</title>
        <authorList>
            <person name="Stajich J.E."/>
            <person name="Carrillo J."/>
            <person name="Kijimoto T."/>
            <person name="Eskalen A."/>
            <person name="O'Donnell K."/>
            <person name="Kasson M."/>
        </authorList>
    </citation>
    <scope>NUCLEOTIDE SEQUENCE [LARGE SCALE GENOMIC DNA]</scope>
    <source>
        <strain evidence="2 3">NRRL 20438</strain>
    </source>
</reference>
<proteinExistence type="predicted"/>
<accession>A0A428UZC1</accession>
<keyword evidence="3" id="KW-1185">Reference proteome</keyword>
<evidence type="ECO:0000313" key="3">
    <source>
        <dbReference type="Proteomes" id="UP000288429"/>
    </source>
</evidence>
<sequence length="1055" mass="119474">MAKTKPIRPQPLPPLGQPLEFYPEDSFLPPSKVREFRNYESKRNALFEKKWVALHKKMLKQVEKDRKNQDKHADRFEKARDKDWLEFANETRESKDKYVACFARQLAEEKFQDQDYQMPKRGAWITFPLPGPKDAEGDRVNGDVVTIAWTSENTTHTARYYRLTCWFGALEYERSLVNDSTEPSPDPAGPPPKPQSISELLKVEPPDDEVEYDPEKPLEKEPEKPTEPITTTPSTAAPQPTASSVQKWEPVVQLKPFGETALFIAAEFIERRYQGAPHLKHLHLRDKFPPGTRWGYLRLDQAFHYGQNYRDPTYRYLVYHPFIRPRHIPQRSFADNIILTTALTIAEAASSSGSAYVATGGAAIGAVVKLIAACNLDPLRRFEALDPEDMLYDVSKEIETRKKAWNPEPTLLQQTEQVLQISAQLATIDPNKAVSLEISPSVPPEGKQSGTDTEVTLPSAPEGEKPDFLAGAEALLSYSIDKMIEGMALPTQGLNTAPVTYLDIEDVNDKKNPEELVFPPYQQVPPKRDLRPRTDQPPPGENPQPPLKTPESQSALQKLQSGNNKVQEHLGTRQRQQSSGGLKPISDPPAREHVGTPKWRPNPVDRLRSRTFFIVPNKLDNEVLKNALDRLIRNHWRKLGARLVLSPSTKLLEYYVPSSFDENYVLFNWSSTTNGESIRKIEELSPFFSPGQNISFLPSMDVIDKLFRPADWPFERKDEPANTPLLYIHLTIFNDASVITMSCPHVLADQFGVANIVKAWLKVAKGEAPPDMLGYRDDVLPPGHPIFDFIDKESRKGMMRARGKRDQTAVMAGIVLDLVKARKEESPIVFIPLQLVEGLRERASRTLAEKDESVPDISNGDILTAIFTKMTRQDRLEYALNLSQTVNLRGRVPGLWDDDGDRFIHNALHYATANFKISASTPLHEIALHNRKAINKALERSEIEVGLAALRDVSKRRQVMLICEPFEKLYSVSNWCGAWKGIDFSVAEEEPQVKSEHGWDMLVLGQSRLAKSPGRYRVSIMCKTKEGFWCDFAAPVKIIARIKEHLAKDPLLERL</sequence>
<dbReference type="AlphaFoldDB" id="A0A428UZC1"/>
<evidence type="ECO:0000313" key="2">
    <source>
        <dbReference type="EMBL" id="RSM19577.1"/>
    </source>
</evidence>
<organism evidence="2 3">
    <name type="scientific">Fusarium ambrosium</name>
    <dbReference type="NCBI Taxonomy" id="131363"/>
    <lineage>
        <taxon>Eukaryota</taxon>
        <taxon>Fungi</taxon>
        <taxon>Dikarya</taxon>
        <taxon>Ascomycota</taxon>
        <taxon>Pezizomycotina</taxon>
        <taxon>Sordariomycetes</taxon>
        <taxon>Hypocreomycetidae</taxon>
        <taxon>Hypocreales</taxon>
        <taxon>Nectriaceae</taxon>
        <taxon>Fusarium</taxon>
        <taxon>Fusarium solani species complex</taxon>
    </lineage>
</organism>
<name>A0A428UZC1_9HYPO</name>